<organism evidence="2 3">
    <name type="scientific">Breoghania corrubedonensis</name>
    <dbReference type="NCBI Taxonomy" id="665038"/>
    <lineage>
        <taxon>Bacteria</taxon>
        <taxon>Pseudomonadati</taxon>
        <taxon>Pseudomonadota</taxon>
        <taxon>Alphaproteobacteria</taxon>
        <taxon>Hyphomicrobiales</taxon>
        <taxon>Stappiaceae</taxon>
        <taxon>Breoghania</taxon>
    </lineage>
</organism>
<dbReference type="Proteomes" id="UP000244081">
    <property type="component" value="Unassembled WGS sequence"/>
</dbReference>
<proteinExistence type="predicted"/>
<reference evidence="2 3" key="1">
    <citation type="submission" date="2018-04" db="EMBL/GenBank/DDBJ databases">
        <title>Genomic Encyclopedia of Archaeal and Bacterial Type Strains, Phase II (KMG-II): from individual species to whole genera.</title>
        <authorList>
            <person name="Goeker M."/>
        </authorList>
    </citation>
    <scope>NUCLEOTIDE SEQUENCE [LARGE SCALE GENOMIC DNA]</scope>
    <source>
        <strain evidence="2 3">DSM 23382</strain>
    </source>
</reference>
<dbReference type="EMBL" id="QAYG01000002">
    <property type="protein sequence ID" value="PTW61602.1"/>
    <property type="molecule type" value="Genomic_DNA"/>
</dbReference>
<evidence type="ECO:0000313" key="3">
    <source>
        <dbReference type="Proteomes" id="UP000244081"/>
    </source>
</evidence>
<dbReference type="AlphaFoldDB" id="A0A2T5VCZ0"/>
<keyword evidence="3" id="KW-1185">Reference proteome</keyword>
<comment type="caution">
    <text evidence="2">The sequence shown here is derived from an EMBL/GenBank/DDBJ whole genome shotgun (WGS) entry which is preliminary data.</text>
</comment>
<name>A0A2T5VCZ0_9HYPH</name>
<protein>
    <submittedName>
        <fullName evidence="2">Uncharacterized protein</fullName>
    </submittedName>
</protein>
<gene>
    <name evidence="2" type="ORF">C8N35_102317</name>
</gene>
<dbReference type="OrthoDB" id="8481866at2"/>
<evidence type="ECO:0000313" key="2">
    <source>
        <dbReference type="EMBL" id="PTW61602.1"/>
    </source>
</evidence>
<accession>A0A2T5VCZ0</accession>
<keyword evidence="1" id="KW-0812">Transmembrane</keyword>
<dbReference type="RefSeq" id="WP_107989447.1">
    <property type="nucleotide sequence ID" value="NZ_QAYG01000002.1"/>
</dbReference>
<sequence length="95" mass="10709">MAWPTSRGAGSCWFWPDISVGNLITIGGLIVGLALGWQKFDSTLEDHARRLAALETAERERQVDRVSQVQLLTELRSDLKYLRAAVERIEAERGR</sequence>
<keyword evidence="1" id="KW-1133">Transmembrane helix</keyword>
<feature type="transmembrane region" description="Helical" evidence="1">
    <location>
        <begin position="20"/>
        <end position="40"/>
    </location>
</feature>
<evidence type="ECO:0000256" key="1">
    <source>
        <dbReference type="SAM" id="Phobius"/>
    </source>
</evidence>
<keyword evidence="1" id="KW-0472">Membrane</keyword>